<dbReference type="EMBL" id="BMAU01021361">
    <property type="protein sequence ID" value="GFY22755.1"/>
    <property type="molecule type" value="Genomic_DNA"/>
</dbReference>
<sequence length="95" mass="10810">MLDWREIRRSGWSRMYLSSCKTVHSNTCRMWSGIISQTAGSPAIVNLRKAARQWEGQLQETSERLLGRGKASEKQLVKGCWAAGMSVTRNRRAQL</sequence>
<dbReference type="Proteomes" id="UP000887159">
    <property type="component" value="Unassembled WGS sequence"/>
</dbReference>
<comment type="caution">
    <text evidence="1">The sequence shown here is derived from an EMBL/GenBank/DDBJ whole genome shotgun (WGS) entry which is preliminary data.</text>
</comment>
<organism evidence="1 2">
    <name type="scientific">Trichonephila clavipes</name>
    <name type="common">Golden silk orbweaver</name>
    <name type="synonym">Nephila clavipes</name>
    <dbReference type="NCBI Taxonomy" id="2585209"/>
    <lineage>
        <taxon>Eukaryota</taxon>
        <taxon>Metazoa</taxon>
        <taxon>Ecdysozoa</taxon>
        <taxon>Arthropoda</taxon>
        <taxon>Chelicerata</taxon>
        <taxon>Arachnida</taxon>
        <taxon>Araneae</taxon>
        <taxon>Araneomorphae</taxon>
        <taxon>Entelegynae</taxon>
        <taxon>Araneoidea</taxon>
        <taxon>Nephilidae</taxon>
        <taxon>Trichonephila</taxon>
    </lineage>
</organism>
<gene>
    <name evidence="1" type="ORF">TNCV_2180161</name>
</gene>
<keyword evidence="2" id="KW-1185">Reference proteome</keyword>
<name>A0A8X7B7W0_TRICX</name>
<protein>
    <submittedName>
        <fullName evidence="1">Uncharacterized protein</fullName>
    </submittedName>
</protein>
<evidence type="ECO:0000313" key="2">
    <source>
        <dbReference type="Proteomes" id="UP000887159"/>
    </source>
</evidence>
<reference evidence="1" key="1">
    <citation type="submission" date="2020-08" db="EMBL/GenBank/DDBJ databases">
        <title>Multicomponent nature underlies the extraordinary mechanical properties of spider dragline silk.</title>
        <authorList>
            <person name="Kono N."/>
            <person name="Nakamura H."/>
            <person name="Mori M."/>
            <person name="Yoshida Y."/>
            <person name="Ohtoshi R."/>
            <person name="Malay A.D."/>
            <person name="Moran D.A.P."/>
            <person name="Tomita M."/>
            <person name="Numata K."/>
            <person name="Arakawa K."/>
        </authorList>
    </citation>
    <scope>NUCLEOTIDE SEQUENCE</scope>
</reference>
<dbReference type="AlphaFoldDB" id="A0A8X7B7W0"/>
<evidence type="ECO:0000313" key="1">
    <source>
        <dbReference type="EMBL" id="GFY22755.1"/>
    </source>
</evidence>
<accession>A0A8X7B7W0</accession>
<proteinExistence type="predicted"/>